<accession>A0A4D9EN85</accession>
<evidence type="ECO:0000313" key="2">
    <source>
        <dbReference type="Proteomes" id="UP000297703"/>
    </source>
</evidence>
<protein>
    <submittedName>
        <fullName evidence="1">Phospholysine phosphohistidine inorganic pyrophosphate phosphatase</fullName>
    </submittedName>
</protein>
<dbReference type="AlphaFoldDB" id="A0A4D9EN85"/>
<dbReference type="EMBL" id="QXTE01000067">
    <property type="protein sequence ID" value="TFK08572.1"/>
    <property type="molecule type" value="Genomic_DNA"/>
</dbReference>
<dbReference type="STRING" id="55544.A0A4D9EN85"/>
<gene>
    <name evidence="1" type="ORF">DR999_PMT08459</name>
</gene>
<dbReference type="Proteomes" id="UP000297703">
    <property type="component" value="Unassembled WGS sequence"/>
</dbReference>
<evidence type="ECO:0000313" key="1">
    <source>
        <dbReference type="EMBL" id="TFK08572.1"/>
    </source>
</evidence>
<organism evidence="1 2">
    <name type="scientific">Platysternon megacephalum</name>
    <name type="common">big-headed turtle</name>
    <dbReference type="NCBI Taxonomy" id="55544"/>
    <lineage>
        <taxon>Eukaryota</taxon>
        <taxon>Metazoa</taxon>
        <taxon>Chordata</taxon>
        <taxon>Craniata</taxon>
        <taxon>Vertebrata</taxon>
        <taxon>Euteleostomi</taxon>
        <taxon>Archelosauria</taxon>
        <taxon>Testudinata</taxon>
        <taxon>Testudines</taxon>
        <taxon>Cryptodira</taxon>
        <taxon>Durocryptodira</taxon>
        <taxon>Testudinoidea</taxon>
        <taxon>Platysternidae</taxon>
        <taxon>Platysternon</taxon>
    </lineage>
</organism>
<name>A0A4D9EN85_9SAUR</name>
<proteinExistence type="predicted"/>
<reference evidence="1 2" key="1">
    <citation type="submission" date="2019-04" db="EMBL/GenBank/DDBJ databases">
        <title>Draft genome of the big-headed turtle Platysternon megacephalum.</title>
        <authorList>
            <person name="Gong S."/>
        </authorList>
    </citation>
    <scope>NUCLEOTIDE SEQUENCE [LARGE SCALE GENOMIC DNA]</scope>
    <source>
        <strain evidence="1">DO16091913</strain>
        <tissue evidence="1">Muscle</tissue>
    </source>
</reference>
<sequence>MRGESYFLGMRGPGHYDCILEDGGLFLLYSIDRDKDIKRCFAEEDFHEITDFNDLPNSLFACNVHQSVFEGEDSKTTDKCCLAGRRMAKDEAMLEPLDLIPISGYSPFIAVSFSECRIPAASPVLDPLHIMRKPCGCQIRKDLSDLEDTLREVTACSVVAEERKIEAINGQSSPP</sequence>
<dbReference type="OrthoDB" id="17212at2759"/>
<keyword evidence="2" id="KW-1185">Reference proteome</keyword>
<reference evidence="1 2" key="2">
    <citation type="submission" date="2019-04" db="EMBL/GenBank/DDBJ databases">
        <title>The genome sequence of big-headed turtle.</title>
        <authorList>
            <person name="Gong S."/>
        </authorList>
    </citation>
    <scope>NUCLEOTIDE SEQUENCE [LARGE SCALE GENOMIC DNA]</scope>
    <source>
        <strain evidence="1">DO16091913</strain>
        <tissue evidence="1">Muscle</tissue>
    </source>
</reference>
<comment type="caution">
    <text evidence="1">The sequence shown here is derived from an EMBL/GenBank/DDBJ whole genome shotgun (WGS) entry which is preliminary data.</text>
</comment>